<dbReference type="RefSeq" id="WP_048193024.1">
    <property type="nucleotide sequence ID" value="NZ_CAAGSM010000008.1"/>
</dbReference>
<proteinExistence type="predicted"/>
<accession>A0A099T6A0</accession>
<gene>
    <name evidence="1" type="ORF">LI82_00595</name>
</gene>
<dbReference type="AlphaFoldDB" id="A0A099T6A0"/>
<comment type="caution">
    <text evidence="1">The sequence shown here is derived from an EMBL/GenBank/DDBJ whole genome shotgun (WGS) entry which is preliminary data.</text>
</comment>
<dbReference type="Proteomes" id="UP000029859">
    <property type="component" value="Unassembled WGS sequence"/>
</dbReference>
<evidence type="ECO:0000313" key="1">
    <source>
        <dbReference type="EMBL" id="KGK99746.1"/>
    </source>
</evidence>
<protein>
    <submittedName>
        <fullName evidence="1">Uncharacterized protein</fullName>
    </submittedName>
</protein>
<dbReference type="OrthoDB" id="374678at2157"/>
<reference evidence="1 2" key="1">
    <citation type="submission" date="2014-09" db="EMBL/GenBank/DDBJ databases">
        <title>Draft genome sequence of an obligately methylotrophic methanogen, Methanococcoides methylutens, isolated from marine sediment.</title>
        <authorList>
            <person name="Guan Y."/>
            <person name="Ngugi D.K."/>
            <person name="Blom J."/>
            <person name="Ali S."/>
            <person name="Ferry J.G."/>
            <person name="Stingl U."/>
        </authorList>
    </citation>
    <scope>NUCLEOTIDE SEQUENCE [LARGE SCALE GENOMIC DNA]</scope>
    <source>
        <strain evidence="1 2">DSM 2657</strain>
    </source>
</reference>
<sequence length="68" mass="8083">MNNTIVTKPEEIPLEPWANIGFEQPDFEIIEIYRLEQRIGSLPQVAQDIRNLITRLEICHFKFKHHVL</sequence>
<name>A0A099T6A0_METMT</name>
<evidence type="ECO:0000313" key="2">
    <source>
        <dbReference type="Proteomes" id="UP000029859"/>
    </source>
</evidence>
<keyword evidence="2" id="KW-1185">Reference proteome</keyword>
<dbReference type="EMBL" id="JRHO01000002">
    <property type="protein sequence ID" value="KGK99746.1"/>
    <property type="molecule type" value="Genomic_DNA"/>
</dbReference>
<organism evidence="1 2">
    <name type="scientific">Methanococcoides methylutens</name>
    <dbReference type="NCBI Taxonomy" id="2226"/>
    <lineage>
        <taxon>Archaea</taxon>
        <taxon>Methanobacteriati</taxon>
        <taxon>Methanobacteriota</taxon>
        <taxon>Stenosarchaea group</taxon>
        <taxon>Methanomicrobia</taxon>
        <taxon>Methanosarcinales</taxon>
        <taxon>Methanosarcinaceae</taxon>
        <taxon>Methanococcoides</taxon>
    </lineage>
</organism>